<dbReference type="SUPFAM" id="SSF56925">
    <property type="entry name" value="OMPA-like"/>
    <property type="match status" value="1"/>
</dbReference>
<evidence type="ECO:0000256" key="5">
    <source>
        <dbReference type="ARBA" id="ARBA00023136"/>
    </source>
</evidence>
<evidence type="ECO:0000313" key="9">
    <source>
        <dbReference type="Proteomes" id="UP000234296"/>
    </source>
</evidence>
<evidence type="ECO:0000256" key="3">
    <source>
        <dbReference type="ARBA" id="ARBA00022692"/>
    </source>
</evidence>
<dbReference type="Proteomes" id="UP000234296">
    <property type="component" value="Unassembled WGS sequence"/>
</dbReference>
<keyword evidence="5" id="KW-0472">Membrane</keyword>
<feature type="chain" id="PRO_5045422651" description="Outer membrane protein beta-barrel domain-containing protein" evidence="6">
    <location>
        <begin position="23"/>
        <end position="199"/>
    </location>
</feature>
<keyword evidence="9" id="KW-1185">Reference proteome</keyword>
<dbReference type="PRINTS" id="PR00316">
    <property type="entry name" value="ENTEROVIROMP"/>
</dbReference>
<organism evidence="8 9">
    <name type="scientific">Pantoea endophytica</name>
    <dbReference type="NCBI Taxonomy" id="92488"/>
    <lineage>
        <taxon>Bacteria</taxon>
        <taxon>Pseudomonadati</taxon>
        <taxon>Pseudomonadota</taxon>
        <taxon>Gammaproteobacteria</taxon>
        <taxon>Enterobacterales</taxon>
        <taxon>Erwiniaceae</taxon>
        <taxon>Pantoea</taxon>
    </lineage>
</organism>
<keyword evidence="3" id="KW-0812">Transmembrane</keyword>
<dbReference type="NCBIfam" id="TIGR01414">
    <property type="entry name" value="autotrans_barl"/>
    <property type="match status" value="1"/>
</dbReference>
<evidence type="ECO:0000256" key="2">
    <source>
        <dbReference type="ARBA" id="ARBA00022452"/>
    </source>
</evidence>
<evidence type="ECO:0000313" key="8">
    <source>
        <dbReference type="EMBL" id="PLR26277.1"/>
    </source>
</evidence>
<feature type="domain" description="Outer membrane protein beta-barrel" evidence="7">
    <location>
        <begin position="33"/>
        <end position="199"/>
    </location>
</feature>
<evidence type="ECO:0000256" key="1">
    <source>
        <dbReference type="ARBA" id="ARBA00004571"/>
    </source>
</evidence>
<comment type="caution">
    <text evidence="8">The sequence shown here is derived from an EMBL/GenBank/DDBJ whole genome shotgun (WGS) entry which is preliminary data.</text>
</comment>
<dbReference type="InterPro" id="IPR051723">
    <property type="entry name" value="Bact_OM_Invasion-Related"/>
</dbReference>
<reference evidence="9" key="1">
    <citation type="submission" date="2017-12" db="EMBL/GenBank/DDBJ databases">
        <title>The genome sequence of Pantoea sp. 596.</title>
        <authorList>
            <person name="Gao J."/>
            <person name="Mao X."/>
            <person name="Sun J."/>
        </authorList>
    </citation>
    <scope>NUCLEOTIDE SEQUENCE [LARGE SCALE GENOMIC DNA]</scope>
    <source>
        <strain evidence="9">596</strain>
    </source>
</reference>
<comment type="subcellular location">
    <subcellularLocation>
        <location evidence="1">Cell outer membrane</location>
        <topology evidence="1">Multi-pass membrane protein</topology>
    </subcellularLocation>
</comment>
<keyword evidence="2" id="KW-1134">Transmembrane beta strand</keyword>
<dbReference type="EMBL" id="PJRT01000005">
    <property type="protein sequence ID" value="PLR26277.1"/>
    <property type="molecule type" value="Genomic_DNA"/>
</dbReference>
<name>A0ABX4SV96_9GAMM</name>
<evidence type="ECO:0000259" key="7">
    <source>
        <dbReference type="Pfam" id="PF13505"/>
    </source>
</evidence>
<keyword evidence="4 6" id="KW-0732">Signal</keyword>
<protein>
    <recommendedName>
        <fullName evidence="7">Outer membrane protein beta-barrel domain-containing protein</fullName>
    </recommendedName>
</protein>
<sequence length="199" mass="21589">MHIKLKFACIILAFMTSGSVFSSPVNPNINATKTTLSMGYSLGELRDFGSLYGGNITVQFEPDFPVGIIGSVTALRSDLDAIAERMKKHHGSSPKKLAESAEYYSAMFGPTLRLNETISIYALAGISHSKVDNNSFTDSNSDKAPPATSDSNRFAYGIGMTANVTDHLNLSIGYEGSRVRFDEESHPINTVMLSAGYRF</sequence>
<gene>
    <name evidence="8" type="ORF">PZBJ_05665</name>
</gene>
<dbReference type="InterPro" id="IPR027385">
    <property type="entry name" value="Beta-barrel_OMP"/>
</dbReference>
<evidence type="ECO:0000256" key="4">
    <source>
        <dbReference type="ARBA" id="ARBA00022729"/>
    </source>
</evidence>
<evidence type="ECO:0000256" key="6">
    <source>
        <dbReference type="SAM" id="SignalP"/>
    </source>
</evidence>
<dbReference type="PANTHER" id="PTHR35892">
    <property type="entry name" value="OUTER MEMBRANE PROTEIN PAGN-RELATED"/>
    <property type="match status" value="1"/>
</dbReference>
<accession>A0ABX4SV96</accession>
<feature type="signal peptide" evidence="6">
    <location>
        <begin position="1"/>
        <end position="22"/>
    </location>
</feature>
<dbReference type="InterPro" id="IPR000758">
    <property type="entry name" value="Enterovir_OMP"/>
</dbReference>
<dbReference type="RefSeq" id="WP_101761599.1">
    <property type="nucleotide sequence ID" value="NZ_PJRT01000005.1"/>
</dbReference>
<dbReference type="Gene3D" id="2.40.160.20">
    <property type="match status" value="1"/>
</dbReference>
<proteinExistence type="predicted"/>
<dbReference type="InterPro" id="IPR006315">
    <property type="entry name" value="OM_autotransptr_brl_dom"/>
</dbReference>
<dbReference type="PANTHER" id="PTHR35892:SF2">
    <property type="entry name" value="OUTER MEMBRANE PROTEIN PAGN"/>
    <property type="match status" value="1"/>
</dbReference>
<dbReference type="InterPro" id="IPR011250">
    <property type="entry name" value="OMP/PagP_B-barrel"/>
</dbReference>
<dbReference type="Pfam" id="PF13505">
    <property type="entry name" value="OMP_b-brl"/>
    <property type="match status" value="1"/>
</dbReference>